<keyword evidence="12" id="KW-1185">Reference proteome</keyword>
<dbReference type="EMBL" id="CP043875">
    <property type="protein sequence ID" value="WOF16692.1"/>
    <property type="molecule type" value="Genomic_DNA"/>
</dbReference>
<comment type="function">
    <text evidence="8 9">Removes the N-terminal methionine from nascent proteins. The N-terminal methionine is often cleaved when the second residue in the primary sequence is small and uncharged (Met-Ala-, Cys, Gly, Pro, Ser, Thr, or Val).</text>
</comment>
<keyword evidence="7 8" id="KW-0378">Hydrolase</keyword>
<dbReference type="GeneID" id="85230161"/>
<comment type="catalytic activity">
    <reaction evidence="1 8 9">
        <text>Release of N-terminal amino acids, preferentially methionine, from peptides and arylamides.</text>
        <dbReference type="EC" id="3.4.11.18"/>
    </reaction>
</comment>
<evidence type="ECO:0000256" key="7">
    <source>
        <dbReference type="ARBA" id="ARBA00022801"/>
    </source>
</evidence>
<dbReference type="InterPro" id="IPR000994">
    <property type="entry name" value="Pept_M24"/>
</dbReference>
<dbReference type="NCBIfam" id="TIGR00501">
    <property type="entry name" value="met_pdase_II"/>
    <property type="match status" value="1"/>
</dbReference>
<feature type="binding site" evidence="8">
    <location>
        <position position="276"/>
    </location>
    <ligand>
        <name>a divalent metal cation</name>
        <dbReference type="ChEBI" id="CHEBI:60240"/>
        <label>2</label>
        <note>catalytic</note>
    </ligand>
</feature>
<feature type="binding site" evidence="8">
    <location>
        <position position="276"/>
    </location>
    <ligand>
        <name>a divalent metal cation</name>
        <dbReference type="ChEBI" id="CHEBI:60240"/>
        <label>1</label>
    </ligand>
</feature>
<dbReference type="AlphaFoldDB" id="A0AA97FD58"/>
<feature type="binding site" evidence="8">
    <location>
        <position position="86"/>
    </location>
    <ligand>
        <name>a divalent metal cation</name>
        <dbReference type="ChEBI" id="CHEBI:60240"/>
        <label>1</label>
    </ligand>
</feature>
<dbReference type="Pfam" id="PF00557">
    <property type="entry name" value="Peptidase_M24"/>
    <property type="match status" value="1"/>
</dbReference>
<dbReference type="Proteomes" id="UP001301797">
    <property type="component" value="Chromosome"/>
</dbReference>
<proteinExistence type="inferred from homology"/>
<evidence type="ECO:0000313" key="11">
    <source>
        <dbReference type="EMBL" id="WOF16692.1"/>
    </source>
</evidence>
<comment type="cofactor">
    <cofactor evidence="3">
        <name>Fe(2+)</name>
        <dbReference type="ChEBI" id="CHEBI:29033"/>
    </cofactor>
</comment>
<feature type="binding site" evidence="8">
    <location>
        <position position="156"/>
    </location>
    <ligand>
        <name>a divalent metal cation</name>
        <dbReference type="ChEBI" id="CHEBI:60240"/>
        <label>2</label>
        <note>catalytic</note>
    </ligand>
</feature>
<dbReference type="HAMAP" id="MF_01975">
    <property type="entry name" value="MetAP_2_arc"/>
    <property type="match status" value="1"/>
</dbReference>
<evidence type="ECO:0000256" key="1">
    <source>
        <dbReference type="ARBA" id="ARBA00000294"/>
    </source>
</evidence>
<evidence type="ECO:0000256" key="8">
    <source>
        <dbReference type="HAMAP-Rule" id="MF_01975"/>
    </source>
</evidence>
<dbReference type="PANTHER" id="PTHR45777:SF2">
    <property type="entry name" value="METHIONINE AMINOPEPTIDASE 2"/>
    <property type="match status" value="1"/>
</dbReference>
<comment type="cofactor">
    <cofactor evidence="8">
        <name>Co(2+)</name>
        <dbReference type="ChEBI" id="CHEBI:48828"/>
    </cofactor>
    <cofactor evidence="8">
        <name>Zn(2+)</name>
        <dbReference type="ChEBI" id="CHEBI:29105"/>
    </cofactor>
    <cofactor evidence="8">
        <name>Mn(2+)</name>
        <dbReference type="ChEBI" id="CHEBI:29035"/>
    </cofactor>
    <cofactor evidence="8">
        <name>Fe(2+)</name>
        <dbReference type="ChEBI" id="CHEBI:29033"/>
    </cofactor>
    <text evidence="8">Binds 2 divalent metal cations per subunit. Has a high-affinity and a low affinity metal-binding site. The true nature of the physiological cofactor is under debate. The enzyme is active with cobalt, zinc, manganese or divalent iron ions. Most likely, methionine aminopeptidases function as mononuclear Fe(2+)-metalloproteases under physiological conditions, and the catalytically relevant metal-binding site has been assigned to the histidine-containing high-affinity site.</text>
</comment>
<keyword evidence="6 8" id="KW-0479">Metal-binding</keyword>
<dbReference type="PRINTS" id="PR00599">
    <property type="entry name" value="MAPEPTIDASE"/>
</dbReference>
<dbReference type="InterPro" id="IPR036390">
    <property type="entry name" value="WH_DNA-bd_sf"/>
</dbReference>
<dbReference type="EC" id="3.4.11.18" evidence="8 9"/>
<evidence type="ECO:0000259" key="10">
    <source>
        <dbReference type="Pfam" id="PF00557"/>
    </source>
</evidence>
<dbReference type="Gene3D" id="3.90.230.10">
    <property type="entry name" value="Creatinase/methionine aminopeptidase superfamily"/>
    <property type="match status" value="1"/>
</dbReference>
<dbReference type="SUPFAM" id="SSF46785">
    <property type="entry name" value="Winged helix' DNA-binding domain"/>
    <property type="match status" value="1"/>
</dbReference>
<dbReference type="RefSeq" id="WP_317136118.1">
    <property type="nucleotide sequence ID" value="NZ_CP043875.1"/>
</dbReference>
<reference evidence="11 12" key="1">
    <citation type="submission" date="2019-09" db="EMBL/GenBank/DDBJ databases">
        <title>The complete genome of Methanoplanus sp. FWC-SCC4.</title>
        <authorList>
            <person name="Chen S.-C."/>
            <person name="Zhou Y.-Z."/>
            <person name="Lai M.-C."/>
        </authorList>
    </citation>
    <scope>NUCLEOTIDE SEQUENCE [LARGE SCALE GENOMIC DNA]</scope>
    <source>
        <strain evidence="11 12">FWC-SCC4</strain>
    </source>
</reference>
<gene>
    <name evidence="8" type="primary">map</name>
    <name evidence="11" type="ORF">F1737_08320</name>
</gene>
<feature type="domain" description="Peptidase M24" evidence="10">
    <location>
        <begin position="8"/>
        <end position="193"/>
    </location>
</feature>
<evidence type="ECO:0000256" key="2">
    <source>
        <dbReference type="ARBA" id="ARBA00001936"/>
    </source>
</evidence>
<feature type="binding site" evidence="8">
    <location>
        <position position="164"/>
    </location>
    <ligand>
        <name>substrate</name>
    </ligand>
</feature>
<evidence type="ECO:0000313" key="12">
    <source>
        <dbReference type="Proteomes" id="UP001301797"/>
    </source>
</evidence>
<feature type="binding site" evidence="8">
    <location>
        <position position="97"/>
    </location>
    <ligand>
        <name>a divalent metal cation</name>
        <dbReference type="ChEBI" id="CHEBI:60240"/>
        <label>2</label>
        <note>catalytic</note>
    </ligand>
</feature>
<name>A0AA97FD58_9EURY</name>
<dbReference type="SUPFAM" id="SSF55920">
    <property type="entry name" value="Creatinase/aminopeptidase"/>
    <property type="match status" value="1"/>
</dbReference>
<evidence type="ECO:0000256" key="9">
    <source>
        <dbReference type="RuleBase" id="RU003653"/>
    </source>
</evidence>
<evidence type="ECO:0000256" key="5">
    <source>
        <dbReference type="ARBA" id="ARBA00022670"/>
    </source>
</evidence>
<evidence type="ECO:0000256" key="3">
    <source>
        <dbReference type="ARBA" id="ARBA00001954"/>
    </source>
</evidence>
<dbReference type="GO" id="GO:0046872">
    <property type="term" value="F:metal ion binding"/>
    <property type="evidence" value="ECO:0007669"/>
    <property type="project" value="UniProtKB-UniRule"/>
</dbReference>
<feature type="binding site" evidence="8">
    <location>
        <position position="189"/>
    </location>
    <ligand>
        <name>a divalent metal cation</name>
        <dbReference type="ChEBI" id="CHEBI:60240"/>
        <label>2</label>
        <note>catalytic</note>
    </ligand>
</feature>
<comment type="subunit">
    <text evidence="8">Monomer.</text>
</comment>
<feature type="binding site" evidence="8">
    <location>
        <position position="66"/>
    </location>
    <ligand>
        <name>substrate</name>
    </ligand>
</feature>
<dbReference type="GO" id="GO:0004239">
    <property type="term" value="F:initiator methionyl aminopeptidase activity"/>
    <property type="evidence" value="ECO:0007669"/>
    <property type="project" value="UniProtKB-UniRule"/>
</dbReference>
<keyword evidence="5 8" id="KW-0645">Protease</keyword>
<dbReference type="InterPro" id="IPR050247">
    <property type="entry name" value="Met_Aminopeptidase_Type2"/>
</dbReference>
<dbReference type="GO" id="GO:0005737">
    <property type="term" value="C:cytoplasm"/>
    <property type="evidence" value="ECO:0007669"/>
    <property type="project" value="TreeGrafter"/>
</dbReference>
<comment type="similarity">
    <text evidence="8">Belongs to the peptidase M24A family. Methionine aminopeptidase archaeal type 2 subfamily.</text>
</comment>
<dbReference type="InterPro" id="IPR036005">
    <property type="entry name" value="Creatinase/aminopeptidase-like"/>
</dbReference>
<dbReference type="PANTHER" id="PTHR45777">
    <property type="entry name" value="METHIONINE AMINOPEPTIDASE 2"/>
    <property type="match status" value="1"/>
</dbReference>
<accession>A0AA97FD58</accession>
<protein>
    <recommendedName>
        <fullName evidence="8 9">Methionine aminopeptidase</fullName>
        <shortName evidence="8">MAP</shortName>
        <shortName evidence="8">MetAP</shortName>
        <ecNumber evidence="8 9">3.4.11.18</ecNumber>
    </recommendedName>
    <alternativeName>
        <fullName evidence="8">Peptidase M</fullName>
    </alternativeName>
</protein>
<dbReference type="InterPro" id="IPR018349">
    <property type="entry name" value="Pept_M24A_MAP2_BS"/>
</dbReference>
<comment type="cofactor">
    <cofactor evidence="2">
        <name>Mn(2+)</name>
        <dbReference type="ChEBI" id="CHEBI:29035"/>
    </cofactor>
</comment>
<dbReference type="InterPro" id="IPR028595">
    <property type="entry name" value="MetAP_archaeal"/>
</dbReference>
<dbReference type="Gene3D" id="1.10.10.10">
    <property type="entry name" value="Winged helix-like DNA-binding domain superfamily/Winged helix DNA-binding domain"/>
    <property type="match status" value="1"/>
</dbReference>
<dbReference type="PROSITE" id="PS01202">
    <property type="entry name" value="MAP_2"/>
    <property type="match status" value="1"/>
</dbReference>
<feature type="binding site" evidence="8">
    <location>
        <position position="97"/>
    </location>
    <ligand>
        <name>a divalent metal cation</name>
        <dbReference type="ChEBI" id="CHEBI:60240"/>
        <label>1</label>
    </ligand>
</feature>
<sequence>MMDEEIVELYKQAGDIAKKCLANAAARVKPDASILDLVEVSEAEIIDMGGEIAFPLNISLNNNAAHDTASAGDTRCFSKGDVVKVDMGVHIDGYVADTAMTVDLGKNDLLVEASRSALNTAISMVKPGVTTGEIGAAVQKEIERRGYRPVSNLTGHGLGKYLLHGIPTIPNVGMSGGTVIEEGMSFAIEPFATTGSGQVTDGPRAEIFSQISNRNVRLPSAKKLLSEIKTRQSLPFARRWYSGKSEIALAQLYKQGIIRGYPVLHDIPGSLVSQAEHTVIVTEDGCIITTA</sequence>
<evidence type="ECO:0000256" key="6">
    <source>
        <dbReference type="ARBA" id="ARBA00022723"/>
    </source>
</evidence>
<dbReference type="InterPro" id="IPR002468">
    <property type="entry name" value="Pept_M24A_MAP2"/>
</dbReference>
<dbReference type="InterPro" id="IPR001714">
    <property type="entry name" value="Pept_M24_MAP"/>
</dbReference>
<dbReference type="GO" id="GO:0006508">
    <property type="term" value="P:proteolysis"/>
    <property type="evidence" value="ECO:0007669"/>
    <property type="project" value="UniProtKB-KW"/>
</dbReference>
<dbReference type="InterPro" id="IPR036388">
    <property type="entry name" value="WH-like_DNA-bd_sf"/>
</dbReference>
<dbReference type="GO" id="GO:0070006">
    <property type="term" value="F:metalloaminopeptidase activity"/>
    <property type="evidence" value="ECO:0007669"/>
    <property type="project" value="UniProtKB-UniRule"/>
</dbReference>
<dbReference type="CDD" id="cd01088">
    <property type="entry name" value="MetAP2"/>
    <property type="match status" value="1"/>
</dbReference>
<organism evidence="11 12">
    <name type="scientific">Methanochimaera problematica</name>
    <dbReference type="NCBI Taxonomy" id="2609417"/>
    <lineage>
        <taxon>Archaea</taxon>
        <taxon>Methanobacteriati</taxon>
        <taxon>Methanobacteriota</taxon>
        <taxon>Stenosarchaea group</taxon>
        <taxon>Methanomicrobia</taxon>
        <taxon>Methanomicrobiales</taxon>
        <taxon>Methanomicrobiaceae</taxon>
        <taxon>Methanochimaera</taxon>
    </lineage>
</organism>
<dbReference type="KEGG" id="mefw:F1737_08320"/>
<keyword evidence="4 8" id="KW-0031">Aminopeptidase</keyword>
<evidence type="ECO:0000256" key="4">
    <source>
        <dbReference type="ARBA" id="ARBA00022438"/>
    </source>
</evidence>